<gene>
    <name evidence="1" type="ORF">EAH80_23525</name>
</gene>
<dbReference type="EMBL" id="RCZG01000012">
    <property type="protein sequence ID" value="TPG31589.1"/>
    <property type="molecule type" value="Genomic_DNA"/>
</dbReference>
<reference evidence="1 2" key="1">
    <citation type="journal article" date="2019" name="Environ. Microbiol.">
        <title>Species interactions and distinct microbial communities in high Arctic permafrost affected cryosols are associated with the CH4 and CO2 gas fluxes.</title>
        <authorList>
            <person name="Altshuler I."/>
            <person name="Hamel J."/>
            <person name="Turney S."/>
            <person name="Magnuson E."/>
            <person name="Levesque R."/>
            <person name="Greer C."/>
            <person name="Whyte L.G."/>
        </authorList>
    </citation>
    <scope>NUCLEOTIDE SEQUENCE [LARGE SCALE GENOMIC DNA]</scope>
    <source>
        <strain evidence="1 2">S5.20</strain>
    </source>
</reference>
<evidence type="ECO:0000313" key="2">
    <source>
        <dbReference type="Proteomes" id="UP000320095"/>
    </source>
</evidence>
<name>A0A502E3Q7_9MYCO</name>
<evidence type="ECO:0000313" key="1">
    <source>
        <dbReference type="EMBL" id="TPG31589.1"/>
    </source>
</evidence>
<keyword evidence="2" id="KW-1185">Reference proteome</keyword>
<sequence>MTFADADADDDAVMVLIEGRILVVGLGQLDDDAHRGALQVISRAELLERIGRDADLSGHDLDSQAAILDAEVSELGG</sequence>
<dbReference type="RefSeq" id="WP_140696444.1">
    <property type="nucleotide sequence ID" value="NZ_RCZG01000012.1"/>
</dbReference>
<dbReference type="Proteomes" id="UP000320095">
    <property type="component" value="Unassembled WGS sequence"/>
</dbReference>
<organism evidence="1 2">
    <name type="scientific">Mycolicibacterium hodleri</name>
    <dbReference type="NCBI Taxonomy" id="49897"/>
    <lineage>
        <taxon>Bacteria</taxon>
        <taxon>Bacillati</taxon>
        <taxon>Actinomycetota</taxon>
        <taxon>Actinomycetes</taxon>
        <taxon>Mycobacteriales</taxon>
        <taxon>Mycobacteriaceae</taxon>
        <taxon>Mycolicibacterium</taxon>
    </lineage>
</organism>
<protein>
    <recommendedName>
        <fullName evidence="3">Pyridine nucleotide-disulfide oxidoreductase</fullName>
    </recommendedName>
</protein>
<accession>A0A502E3Q7</accession>
<comment type="caution">
    <text evidence="1">The sequence shown here is derived from an EMBL/GenBank/DDBJ whole genome shotgun (WGS) entry which is preliminary data.</text>
</comment>
<dbReference type="AlphaFoldDB" id="A0A502E3Q7"/>
<proteinExistence type="predicted"/>
<dbReference type="OrthoDB" id="3430612at2"/>
<evidence type="ECO:0008006" key="3">
    <source>
        <dbReference type="Google" id="ProtNLM"/>
    </source>
</evidence>